<organism evidence="2 3">
    <name type="scientific">Aspergillus pseudotamarii</name>
    <dbReference type="NCBI Taxonomy" id="132259"/>
    <lineage>
        <taxon>Eukaryota</taxon>
        <taxon>Fungi</taxon>
        <taxon>Dikarya</taxon>
        <taxon>Ascomycota</taxon>
        <taxon>Pezizomycotina</taxon>
        <taxon>Eurotiomycetes</taxon>
        <taxon>Eurotiomycetidae</taxon>
        <taxon>Eurotiales</taxon>
        <taxon>Aspergillaceae</taxon>
        <taxon>Aspergillus</taxon>
        <taxon>Aspergillus subgen. Circumdati</taxon>
    </lineage>
</organism>
<evidence type="ECO:0000256" key="1">
    <source>
        <dbReference type="SAM" id="MobiDB-lite"/>
    </source>
</evidence>
<feature type="region of interest" description="Disordered" evidence="1">
    <location>
        <begin position="117"/>
        <end position="172"/>
    </location>
</feature>
<evidence type="ECO:0000313" key="3">
    <source>
        <dbReference type="Proteomes" id="UP000325672"/>
    </source>
</evidence>
<protein>
    <submittedName>
        <fullName evidence="2">Uncharacterized protein</fullName>
    </submittedName>
</protein>
<accession>A0A5N6T685</accession>
<keyword evidence="3" id="KW-1185">Reference proteome</keyword>
<dbReference type="OrthoDB" id="10583849at2759"/>
<dbReference type="Proteomes" id="UP000325672">
    <property type="component" value="Unassembled WGS sequence"/>
</dbReference>
<gene>
    <name evidence="2" type="ORF">BDV38DRAFT_279103</name>
</gene>
<dbReference type="EMBL" id="ML743557">
    <property type="protein sequence ID" value="KAE8141759.1"/>
    <property type="molecule type" value="Genomic_DNA"/>
</dbReference>
<dbReference type="AlphaFoldDB" id="A0A5N6T685"/>
<dbReference type="RefSeq" id="XP_031917822.1">
    <property type="nucleotide sequence ID" value="XM_032058918.1"/>
</dbReference>
<feature type="region of interest" description="Disordered" evidence="1">
    <location>
        <begin position="58"/>
        <end position="88"/>
    </location>
</feature>
<name>A0A5N6T685_ASPPS</name>
<evidence type="ECO:0000313" key="2">
    <source>
        <dbReference type="EMBL" id="KAE8141759.1"/>
    </source>
</evidence>
<proteinExistence type="predicted"/>
<reference evidence="2 3" key="1">
    <citation type="submission" date="2019-04" db="EMBL/GenBank/DDBJ databases">
        <title>Friends and foes A comparative genomics study of 23 Aspergillus species from section Flavi.</title>
        <authorList>
            <consortium name="DOE Joint Genome Institute"/>
            <person name="Kjaerbolling I."/>
            <person name="Vesth T."/>
            <person name="Frisvad J.C."/>
            <person name="Nybo J.L."/>
            <person name="Theobald S."/>
            <person name="Kildgaard S."/>
            <person name="Isbrandt T."/>
            <person name="Kuo A."/>
            <person name="Sato A."/>
            <person name="Lyhne E.K."/>
            <person name="Kogle M.E."/>
            <person name="Wiebenga A."/>
            <person name="Kun R.S."/>
            <person name="Lubbers R.J."/>
            <person name="Makela M.R."/>
            <person name="Barry K."/>
            <person name="Chovatia M."/>
            <person name="Clum A."/>
            <person name="Daum C."/>
            <person name="Haridas S."/>
            <person name="He G."/>
            <person name="LaButti K."/>
            <person name="Lipzen A."/>
            <person name="Mondo S."/>
            <person name="Riley R."/>
            <person name="Salamov A."/>
            <person name="Simmons B.A."/>
            <person name="Magnuson J.K."/>
            <person name="Henrissat B."/>
            <person name="Mortensen U.H."/>
            <person name="Larsen T.O."/>
            <person name="Devries R.P."/>
            <person name="Grigoriev I.V."/>
            <person name="Machida M."/>
            <person name="Baker S.E."/>
            <person name="Andersen M.R."/>
        </authorList>
    </citation>
    <scope>NUCLEOTIDE SEQUENCE [LARGE SCALE GENOMIC DNA]</scope>
    <source>
        <strain evidence="2 3">CBS 117625</strain>
    </source>
</reference>
<sequence>MPFTIEPAHLWKAIALMLAWVVISSSRPVFLVVFDWLSIHIKHGLERLWCAFARRGGGPEARPDQTSQESVGKEEHVRSDSPGNGLPAKRLKITMKRWVERLRYWRGLSRGVNLEEGMRRRSRSARPAPRHPSQFQSTQAEASGGAGLGDLNALTSSLLPTTAGVDPTGGQT</sequence>
<dbReference type="GeneID" id="43643128"/>